<dbReference type="AlphaFoldDB" id="A0A918YP66"/>
<organism evidence="2 3">
    <name type="scientific">Streptomyces alanosinicus</name>
    <dbReference type="NCBI Taxonomy" id="68171"/>
    <lineage>
        <taxon>Bacteria</taxon>
        <taxon>Bacillati</taxon>
        <taxon>Actinomycetota</taxon>
        <taxon>Actinomycetes</taxon>
        <taxon>Kitasatosporales</taxon>
        <taxon>Streptomycetaceae</taxon>
        <taxon>Streptomyces</taxon>
    </lineage>
</organism>
<reference evidence="2" key="1">
    <citation type="journal article" date="2014" name="Int. J. Syst. Evol. Microbiol.">
        <title>Complete genome sequence of Corynebacterium casei LMG S-19264T (=DSM 44701T), isolated from a smear-ripened cheese.</title>
        <authorList>
            <consortium name="US DOE Joint Genome Institute (JGI-PGF)"/>
            <person name="Walter F."/>
            <person name="Albersmeier A."/>
            <person name="Kalinowski J."/>
            <person name="Ruckert C."/>
        </authorList>
    </citation>
    <scope>NUCLEOTIDE SEQUENCE</scope>
    <source>
        <strain evidence="2">JCM 4714</strain>
    </source>
</reference>
<dbReference type="Proteomes" id="UP000655443">
    <property type="component" value="Unassembled WGS sequence"/>
</dbReference>
<sequence length="74" mass="7231">MAAEDSAEADTTEGDSAGTTTAAGWATTITAAGRATTAITTSTAGTHRASPGSPFPGVTGPQAMPLEETPGAWH</sequence>
<evidence type="ECO:0000256" key="1">
    <source>
        <dbReference type="SAM" id="MobiDB-lite"/>
    </source>
</evidence>
<reference evidence="2" key="2">
    <citation type="submission" date="2020-09" db="EMBL/GenBank/DDBJ databases">
        <authorList>
            <person name="Sun Q."/>
            <person name="Ohkuma M."/>
        </authorList>
    </citation>
    <scope>NUCLEOTIDE SEQUENCE</scope>
    <source>
        <strain evidence="2">JCM 4714</strain>
    </source>
</reference>
<evidence type="ECO:0000313" key="2">
    <source>
        <dbReference type="EMBL" id="GHE10440.1"/>
    </source>
</evidence>
<dbReference type="EMBL" id="BMVG01000023">
    <property type="protein sequence ID" value="GHE10440.1"/>
    <property type="molecule type" value="Genomic_DNA"/>
</dbReference>
<feature type="region of interest" description="Disordered" evidence="1">
    <location>
        <begin position="1"/>
        <end position="74"/>
    </location>
</feature>
<accession>A0A918YP66</accession>
<evidence type="ECO:0000313" key="3">
    <source>
        <dbReference type="Proteomes" id="UP000655443"/>
    </source>
</evidence>
<feature type="compositionally biased region" description="Low complexity" evidence="1">
    <location>
        <begin position="14"/>
        <end position="46"/>
    </location>
</feature>
<gene>
    <name evidence="2" type="ORF">GCM10010339_66630</name>
</gene>
<comment type="caution">
    <text evidence="2">The sequence shown here is derived from an EMBL/GenBank/DDBJ whole genome shotgun (WGS) entry which is preliminary data.</text>
</comment>
<feature type="compositionally biased region" description="Acidic residues" evidence="1">
    <location>
        <begin position="1"/>
        <end position="13"/>
    </location>
</feature>
<name>A0A918YP66_9ACTN</name>
<proteinExistence type="predicted"/>
<keyword evidence="3" id="KW-1185">Reference proteome</keyword>
<protein>
    <submittedName>
        <fullName evidence="2">Uncharacterized protein</fullName>
    </submittedName>
</protein>